<dbReference type="GO" id="GO:0005737">
    <property type="term" value="C:cytoplasm"/>
    <property type="evidence" value="ECO:0007669"/>
    <property type="project" value="UniProtKB-SubCell"/>
</dbReference>
<dbReference type="PANTHER" id="PTHR10971">
    <property type="entry name" value="MRNA EXPORT FACTOR AND BUB3"/>
    <property type="match status" value="1"/>
</dbReference>
<comment type="subcellular location">
    <subcellularLocation>
        <location evidence="1">Cytoplasm</location>
    </subcellularLocation>
</comment>
<protein>
    <recommendedName>
        <fullName evidence="7">Dynein axonemal assembly factor 10</fullName>
    </recommendedName>
    <alternativeName>
        <fullName evidence="8">WD repeat-containing protein 92</fullName>
    </alternativeName>
</protein>
<dbReference type="GO" id="GO:0006915">
    <property type="term" value="P:apoptotic process"/>
    <property type="evidence" value="ECO:0007669"/>
    <property type="project" value="UniProtKB-KW"/>
</dbReference>
<dbReference type="Pfam" id="PF00400">
    <property type="entry name" value="WD40"/>
    <property type="match status" value="1"/>
</dbReference>
<dbReference type="Gene3D" id="2.130.10.10">
    <property type="entry name" value="YVTN repeat-like/Quinoprotein amine dehydrogenase"/>
    <property type="match status" value="1"/>
</dbReference>
<evidence type="ECO:0000256" key="8">
    <source>
        <dbReference type="ARBA" id="ARBA00041547"/>
    </source>
</evidence>
<name>A0A1B6CAY4_9HEMI</name>
<evidence type="ECO:0000256" key="7">
    <source>
        <dbReference type="ARBA" id="ARBA00039643"/>
    </source>
</evidence>
<keyword evidence="2" id="KW-0963">Cytoplasm</keyword>
<dbReference type="FunFam" id="2.130.10.10:FF:000258">
    <property type="entry name" value="WD repeat-containing protein 92"/>
    <property type="match status" value="1"/>
</dbReference>
<evidence type="ECO:0000313" key="10">
    <source>
        <dbReference type="EMBL" id="JAS10662.1"/>
    </source>
</evidence>
<reference evidence="10" key="1">
    <citation type="submission" date="2015-12" db="EMBL/GenBank/DDBJ databases">
        <title>De novo transcriptome assembly of four potential Pierce s Disease insect vectors from Arizona vineyards.</title>
        <authorList>
            <person name="Tassone E.E."/>
        </authorList>
    </citation>
    <scope>NUCLEOTIDE SEQUENCE</scope>
</reference>
<evidence type="ECO:0000256" key="3">
    <source>
        <dbReference type="ARBA" id="ARBA00022574"/>
    </source>
</evidence>
<keyword evidence="3 9" id="KW-0853">WD repeat</keyword>
<dbReference type="SMART" id="SM00320">
    <property type="entry name" value="WD40"/>
    <property type="match status" value="4"/>
</dbReference>
<evidence type="ECO:0000256" key="5">
    <source>
        <dbReference type="ARBA" id="ARBA00022737"/>
    </source>
</evidence>
<keyword evidence="5" id="KW-0677">Repeat</keyword>
<accession>A0A1B6CAY4</accession>
<dbReference type="InterPro" id="IPR015943">
    <property type="entry name" value="WD40/YVTN_repeat-like_dom_sf"/>
</dbReference>
<evidence type="ECO:0000256" key="9">
    <source>
        <dbReference type="PROSITE-ProRule" id="PRU00221"/>
    </source>
</evidence>
<organism evidence="10">
    <name type="scientific">Clastoptera arizonana</name>
    <name type="common">Arizona spittle bug</name>
    <dbReference type="NCBI Taxonomy" id="38151"/>
    <lineage>
        <taxon>Eukaryota</taxon>
        <taxon>Metazoa</taxon>
        <taxon>Ecdysozoa</taxon>
        <taxon>Arthropoda</taxon>
        <taxon>Hexapoda</taxon>
        <taxon>Insecta</taxon>
        <taxon>Pterygota</taxon>
        <taxon>Neoptera</taxon>
        <taxon>Paraneoptera</taxon>
        <taxon>Hemiptera</taxon>
        <taxon>Auchenorrhyncha</taxon>
        <taxon>Cercopoidea</taxon>
        <taxon>Clastopteridae</taxon>
        <taxon>Clastoptera</taxon>
    </lineage>
</organism>
<feature type="repeat" description="WD" evidence="9">
    <location>
        <begin position="129"/>
        <end position="142"/>
    </location>
</feature>
<dbReference type="InterPro" id="IPR036322">
    <property type="entry name" value="WD40_repeat_dom_sf"/>
</dbReference>
<sequence>MDKPQIICHVEKSLPFSLFDALWIPCSAKFVVLGSRPRGTGIIQIYEINQGDVVLKTEIEKNVSFKCGTFAASSLQERNLATGDFEGKLQIWNLDDMSVPIYSANGHKQIINTIDGVGGSSFGCGAPEIVTGSRDGSVKVWDPRQKNRPVAVMEPLEGEPRRDCWTVAFGNSFNSEERVVCAGYDNGDIKMFDLRAMNVRWETNVKNGVCSLEFDRKEIKMNKLVATTLESTFHVFDLTTQHPTKGFGKIKEKAHNKSTIWLSRVLPQNREVFITCGGSGSVCLWKYNYPEKRIKDNGDGQNISVAGNVSLLQNSMLSTQPISSFQWSKDKIGLGLCTAFDQTVRIVIVTKLNLI</sequence>
<evidence type="ECO:0000256" key="1">
    <source>
        <dbReference type="ARBA" id="ARBA00004496"/>
    </source>
</evidence>
<proteinExistence type="predicted"/>
<gene>
    <name evidence="10" type="ORF">g.3447</name>
</gene>
<keyword evidence="4" id="KW-0053">Apoptosis</keyword>
<dbReference type="SUPFAM" id="SSF50978">
    <property type="entry name" value="WD40 repeat-like"/>
    <property type="match status" value="1"/>
</dbReference>
<dbReference type="EMBL" id="GEDC01026636">
    <property type="protein sequence ID" value="JAS10662.1"/>
    <property type="molecule type" value="Transcribed_RNA"/>
</dbReference>
<evidence type="ECO:0000256" key="4">
    <source>
        <dbReference type="ARBA" id="ARBA00022703"/>
    </source>
</evidence>
<comment type="function">
    <text evidence="6">Key assembly factor specifically required for the stability of axonemal dynein heavy chains in cytoplasm.</text>
</comment>
<dbReference type="InterPro" id="IPR001680">
    <property type="entry name" value="WD40_rpt"/>
</dbReference>
<evidence type="ECO:0000256" key="2">
    <source>
        <dbReference type="ARBA" id="ARBA00022490"/>
    </source>
</evidence>
<evidence type="ECO:0000256" key="6">
    <source>
        <dbReference type="ARBA" id="ARBA00037430"/>
    </source>
</evidence>
<dbReference type="AlphaFoldDB" id="A0A1B6CAY4"/>
<dbReference type="PROSITE" id="PS50082">
    <property type="entry name" value="WD_REPEATS_2"/>
    <property type="match status" value="1"/>
</dbReference>